<feature type="compositionally biased region" description="Basic and acidic residues" evidence="7">
    <location>
        <begin position="346"/>
        <end position="360"/>
    </location>
</feature>
<dbReference type="SMART" id="SM00382">
    <property type="entry name" value="AAA"/>
    <property type="match status" value="1"/>
</dbReference>
<feature type="transmembrane region" description="Helical" evidence="8">
    <location>
        <begin position="29"/>
        <end position="55"/>
    </location>
</feature>
<keyword evidence="6 8" id="KW-0472">Membrane</keyword>
<feature type="region of interest" description="Disordered" evidence="7">
    <location>
        <begin position="333"/>
        <end position="381"/>
    </location>
</feature>
<evidence type="ECO:0000256" key="6">
    <source>
        <dbReference type="ARBA" id="ARBA00023136"/>
    </source>
</evidence>
<dbReference type="eggNOG" id="COG1132">
    <property type="taxonomic scope" value="Bacteria"/>
</dbReference>
<feature type="compositionally biased region" description="Basic and acidic residues" evidence="7">
    <location>
        <begin position="368"/>
        <end position="381"/>
    </location>
</feature>
<feature type="transmembrane region" description="Helical" evidence="8">
    <location>
        <begin position="67"/>
        <end position="88"/>
    </location>
</feature>
<evidence type="ECO:0000256" key="4">
    <source>
        <dbReference type="ARBA" id="ARBA00022840"/>
    </source>
</evidence>
<keyword evidence="5 8" id="KW-1133">Transmembrane helix</keyword>
<evidence type="ECO:0000259" key="9">
    <source>
        <dbReference type="PROSITE" id="PS50893"/>
    </source>
</evidence>
<dbReference type="PANTHER" id="PTHR43394">
    <property type="entry name" value="ATP-DEPENDENT PERMEASE MDL1, MITOCHONDRIAL"/>
    <property type="match status" value="1"/>
</dbReference>
<protein>
    <submittedName>
        <fullName evidence="11">Lipid A export ATP-binding/permease protein MsbA</fullName>
        <ecNumber evidence="11">3.6.3.-</ecNumber>
    </submittedName>
</protein>
<dbReference type="InterPro" id="IPR011527">
    <property type="entry name" value="ABC1_TM_dom"/>
</dbReference>
<evidence type="ECO:0000256" key="5">
    <source>
        <dbReference type="ARBA" id="ARBA00022989"/>
    </source>
</evidence>
<evidence type="ECO:0000313" key="12">
    <source>
        <dbReference type="Proteomes" id="UP000215332"/>
    </source>
</evidence>
<evidence type="ECO:0000256" key="8">
    <source>
        <dbReference type="SAM" id="Phobius"/>
    </source>
</evidence>
<dbReference type="SUPFAM" id="SSF52540">
    <property type="entry name" value="P-loop containing nucleoside triphosphate hydrolases"/>
    <property type="match status" value="1"/>
</dbReference>
<keyword evidence="11" id="KW-0378">Hydrolase</keyword>
<dbReference type="EMBL" id="LT906441">
    <property type="protein sequence ID" value="SNV30679.1"/>
    <property type="molecule type" value="Genomic_DNA"/>
</dbReference>
<dbReference type="InterPro" id="IPR027417">
    <property type="entry name" value="P-loop_NTPase"/>
</dbReference>
<evidence type="ECO:0000256" key="7">
    <source>
        <dbReference type="SAM" id="MobiDB-lite"/>
    </source>
</evidence>
<dbReference type="Pfam" id="PF00005">
    <property type="entry name" value="ABC_tran"/>
    <property type="match status" value="1"/>
</dbReference>
<proteinExistence type="predicted"/>
<name>A0A239W929_9ACTN</name>
<accession>A0A239W929</accession>
<evidence type="ECO:0000256" key="3">
    <source>
        <dbReference type="ARBA" id="ARBA00022741"/>
    </source>
</evidence>
<dbReference type="GO" id="GO:0015421">
    <property type="term" value="F:ABC-type oligopeptide transporter activity"/>
    <property type="evidence" value="ECO:0007669"/>
    <property type="project" value="TreeGrafter"/>
</dbReference>
<dbReference type="SUPFAM" id="SSF90123">
    <property type="entry name" value="ABC transporter transmembrane region"/>
    <property type="match status" value="1"/>
</dbReference>
<evidence type="ECO:0000256" key="2">
    <source>
        <dbReference type="ARBA" id="ARBA00022692"/>
    </source>
</evidence>
<dbReference type="Pfam" id="PF00664">
    <property type="entry name" value="ABC_membrane"/>
    <property type="match status" value="1"/>
</dbReference>
<dbReference type="KEGG" id="cgrn:4412665_00459"/>
<feature type="transmembrane region" description="Helical" evidence="8">
    <location>
        <begin position="282"/>
        <end position="299"/>
    </location>
</feature>
<evidence type="ECO:0000259" key="10">
    <source>
        <dbReference type="PROSITE" id="PS50929"/>
    </source>
</evidence>
<dbReference type="InterPro" id="IPR003593">
    <property type="entry name" value="AAA+_ATPase"/>
</dbReference>
<dbReference type="InterPro" id="IPR039421">
    <property type="entry name" value="Type_1_exporter"/>
</dbReference>
<dbReference type="GO" id="GO:0016887">
    <property type="term" value="F:ATP hydrolysis activity"/>
    <property type="evidence" value="ECO:0007669"/>
    <property type="project" value="InterPro"/>
</dbReference>
<dbReference type="PANTHER" id="PTHR43394:SF1">
    <property type="entry name" value="ATP-BINDING CASSETTE SUB-FAMILY B MEMBER 10, MITOCHONDRIAL"/>
    <property type="match status" value="1"/>
</dbReference>
<dbReference type="GO" id="GO:0005524">
    <property type="term" value="F:ATP binding"/>
    <property type="evidence" value="ECO:0007669"/>
    <property type="project" value="UniProtKB-KW"/>
</dbReference>
<dbReference type="PROSITE" id="PS50929">
    <property type="entry name" value="ABC_TM1F"/>
    <property type="match status" value="1"/>
</dbReference>
<evidence type="ECO:0000256" key="1">
    <source>
        <dbReference type="ARBA" id="ARBA00004651"/>
    </source>
</evidence>
<keyword evidence="3" id="KW-0547">Nucleotide-binding</keyword>
<dbReference type="Proteomes" id="UP000215332">
    <property type="component" value="Chromosome 1"/>
</dbReference>
<keyword evidence="4 11" id="KW-0067">ATP-binding</keyword>
<dbReference type="PROSITE" id="PS50893">
    <property type="entry name" value="ABC_TRANSPORTER_2"/>
    <property type="match status" value="1"/>
</dbReference>
<dbReference type="Gene3D" id="3.40.50.300">
    <property type="entry name" value="P-loop containing nucleotide triphosphate hydrolases"/>
    <property type="match status" value="1"/>
</dbReference>
<dbReference type="Gene3D" id="1.20.1560.10">
    <property type="entry name" value="ABC transporter type 1, transmembrane domain"/>
    <property type="match status" value="1"/>
</dbReference>
<dbReference type="CDD" id="cd07346">
    <property type="entry name" value="ABC_6TM_exporters"/>
    <property type="match status" value="1"/>
</dbReference>
<dbReference type="GO" id="GO:0005886">
    <property type="term" value="C:plasma membrane"/>
    <property type="evidence" value="ECO:0007669"/>
    <property type="project" value="UniProtKB-SubCell"/>
</dbReference>
<gene>
    <name evidence="11" type="primary">msbA</name>
    <name evidence="11" type="ORF">SAMEA4412665_00459</name>
</gene>
<feature type="domain" description="ABC transmembrane type-1" evidence="10">
    <location>
        <begin position="31"/>
        <end position="313"/>
    </location>
</feature>
<sequence>MSTRHWLPLATPAQVRREVHRTSKGVRRYFVAAIVVVALGAILDLAVPMATGWIIDAARTRQSPSALLTPALVMGAAVVGSGICNGAAQALTPSFFTTIVTRLREEMIAVGLGLDQQRVEGAGTADLVSRASDDVTAVRDAANGALPRLVNTMIMVIVSVGALASLHPCFFIPVVLAGVLYGLAIREFLRTAQPVYQAERRASTTQSQHILSTIHGLDAVRAFGVEGLRTHTVADGSWQAVRWSLRGRFLGNTLAVRLLVGEAVATIGVAWTGYLLVMTNRVSVGAAATAVLVLLRLFSPVRFLLMFLNNLQAAWVCLQRVVGVICLRPEEPAASEQAMPTTHAHAGAEGRGHDGSETTEHGWPAAPEETRGESIHRDHGTHDPALLRLGQAREGDRCPIEPPLPQQHSRGSASVRVEQVSFGYQNGPDVLHRVNLEIPAGHTTVLVGESGAGKSTLAALVAGLLEPRSGRIAMTPALARTVLVSQEIHIFSGTLLDDVALGLPVQAEDWPDERVREAVLDALSRVGADWVDDLPEGLDTVVGRLGTRLSPARAQQVALARALLADPPIIILDEATAEAGSSGAAVLDRAAAEVVTGRTALVVAHRLSQVAMADEVAVMDGGRIVEVGPPEQLRCGDGRFAQLWQMWSNQRRV</sequence>
<keyword evidence="2 8" id="KW-0812">Transmembrane</keyword>
<dbReference type="RefSeq" id="WP_231933804.1">
    <property type="nucleotide sequence ID" value="NZ_LT906441.1"/>
</dbReference>
<dbReference type="EC" id="3.6.3.-" evidence="11"/>
<evidence type="ECO:0000313" key="11">
    <source>
        <dbReference type="EMBL" id="SNV30679.1"/>
    </source>
</evidence>
<dbReference type="InterPro" id="IPR003439">
    <property type="entry name" value="ABC_transporter-like_ATP-bd"/>
</dbReference>
<feature type="transmembrane region" description="Helical" evidence="8">
    <location>
        <begin position="254"/>
        <end position="276"/>
    </location>
</feature>
<dbReference type="AlphaFoldDB" id="A0A239W929"/>
<comment type="subcellular location">
    <subcellularLocation>
        <location evidence="1">Cell membrane</location>
        <topology evidence="1">Multi-pass membrane protein</topology>
    </subcellularLocation>
</comment>
<reference evidence="11 12" key="1">
    <citation type="submission" date="2017-06" db="EMBL/GenBank/DDBJ databases">
        <authorList>
            <consortium name="Pathogen Informatics"/>
        </authorList>
    </citation>
    <scope>NUCLEOTIDE SEQUENCE [LARGE SCALE GENOMIC DNA]</scope>
    <source>
        <strain evidence="11 12">NCTC11865</strain>
    </source>
</reference>
<feature type="transmembrane region" description="Helical" evidence="8">
    <location>
        <begin position="153"/>
        <end position="183"/>
    </location>
</feature>
<organism evidence="11 12">
    <name type="scientific">Cutibacterium granulosum</name>
    <dbReference type="NCBI Taxonomy" id="33011"/>
    <lineage>
        <taxon>Bacteria</taxon>
        <taxon>Bacillati</taxon>
        <taxon>Actinomycetota</taxon>
        <taxon>Actinomycetes</taxon>
        <taxon>Propionibacteriales</taxon>
        <taxon>Propionibacteriaceae</taxon>
        <taxon>Cutibacterium</taxon>
    </lineage>
</organism>
<feature type="domain" description="ABC transporter" evidence="9">
    <location>
        <begin position="415"/>
        <end position="646"/>
    </location>
</feature>
<dbReference type="InterPro" id="IPR036640">
    <property type="entry name" value="ABC1_TM_sf"/>
</dbReference>